<reference evidence="1" key="1">
    <citation type="journal article" date="2020" name="bioRxiv">
        <title>Whole genome comparisons of ergot fungi reveals the divergence and evolution of species within the genus Claviceps are the result of varying mechanisms driving genome evolution and host range expansion.</title>
        <authorList>
            <person name="Wyka S.A."/>
            <person name="Mondo S.J."/>
            <person name="Liu M."/>
            <person name="Dettman J."/>
            <person name="Nalam V."/>
            <person name="Broders K.D."/>
        </authorList>
    </citation>
    <scope>NUCLEOTIDE SEQUENCE</scope>
    <source>
        <strain evidence="1">CCC 489</strain>
    </source>
</reference>
<protein>
    <submittedName>
        <fullName evidence="1">Uncharacterized protein</fullName>
    </submittedName>
</protein>
<sequence>MPLRGRRGEEWAFSLTGLYVAEGNNERSEGLCASQLPCDRLESIKWQGLRSASDDAAELNH</sequence>
<evidence type="ECO:0000313" key="2">
    <source>
        <dbReference type="Proteomes" id="UP000811619"/>
    </source>
</evidence>
<dbReference type="EMBL" id="SRPY01000038">
    <property type="protein sequence ID" value="KAG5929848.1"/>
    <property type="molecule type" value="Genomic_DNA"/>
</dbReference>
<accession>A0A8K0JEA4</accession>
<dbReference type="AlphaFoldDB" id="A0A8K0JEA4"/>
<proteinExistence type="predicted"/>
<keyword evidence="2" id="KW-1185">Reference proteome</keyword>
<organism evidence="1 2">
    <name type="scientific">Claviceps africana</name>
    <dbReference type="NCBI Taxonomy" id="83212"/>
    <lineage>
        <taxon>Eukaryota</taxon>
        <taxon>Fungi</taxon>
        <taxon>Dikarya</taxon>
        <taxon>Ascomycota</taxon>
        <taxon>Pezizomycotina</taxon>
        <taxon>Sordariomycetes</taxon>
        <taxon>Hypocreomycetidae</taxon>
        <taxon>Hypocreales</taxon>
        <taxon>Clavicipitaceae</taxon>
        <taxon>Claviceps</taxon>
    </lineage>
</organism>
<evidence type="ECO:0000313" key="1">
    <source>
        <dbReference type="EMBL" id="KAG5929848.1"/>
    </source>
</evidence>
<gene>
    <name evidence="1" type="ORF">E4U42_004368</name>
</gene>
<dbReference type="Proteomes" id="UP000811619">
    <property type="component" value="Unassembled WGS sequence"/>
</dbReference>
<name>A0A8K0JEA4_9HYPO</name>
<comment type="caution">
    <text evidence="1">The sequence shown here is derived from an EMBL/GenBank/DDBJ whole genome shotgun (WGS) entry which is preliminary data.</text>
</comment>